<evidence type="ECO:0000256" key="1">
    <source>
        <dbReference type="SAM" id="MobiDB-lite"/>
    </source>
</evidence>
<evidence type="ECO:0000313" key="3">
    <source>
        <dbReference type="Proteomes" id="UP000246740"/>
    </source>
</evidence>
<feature type="compositionally biased region" description="Polar residues" evidence="1">
    <location>
        <begin position="42"/>
        <end position="53"/>
    </location>
</feature>
<evidence type="ECO:0000313" key="2">
    <source>
        <dbReference type="EMBL" id="PWZ02574.1"/>
    </source>
</evidence>
<name>A0A317XWE2_9BASI</name>
<protein>
    <submittedName>
        <fullName evidence="2">Uncharacterized protein</fullName>
    </submittedName>
</protein>
<organism evidence="2 3">
    <name type="scientific">Testicularia cyperi</name>
    <dbReference type="NCBI Taxonomy" id="1882483"/>
    <lineage>
        <taxon>Eukaryota</taxon>
        <taxon>Fungi</taxon>
        <taxon>Dikarya</taxon>
        <taxon>Basidiomycota</taxon>
        <taxon>Ustilaginomycotina</taxon>
        <taxon>Ustilaginomycetes</taxon>
        <taxon>Ustilaginales</taxon>
        <taxon>Anthracoideaceae</taxon>
        <taxon>Testicularia</taxon>
    </lineage>
</organism>
<dbReference type="EMBL" id="KZ819188">
    <property type="protein sequence ID" value="PWZ02574.1"/>
    <property type="molecule type" value="Genomic_DNA"/>
</dbReference>
<keyword evidence="3" id="KW-1185">Reference proteome</keyword>
<dbReference type="OrthoDB" id="153872at2759"/>
<feature type="region of interest" description="Disordered" evidence="1">
    <location>
        <begin position="42"/>
        <end position="61"/>
    </location>
</feature>
<reference evidence="2 3" key="1">
    <citation type="journal article" date="2018" name="Mol. Biol. Evol.">
        <title>Broad Genomic Sampling Reveals a Smut Pathogenic Ancestry of the Fungal Clade Ustilaginomycotina.</title>
        <authorList>
            <person name="Kijpornyongpan T."/>
            <person name="Mondo S.J."/>
            <person name="Barry K."/>
            <person name="Sandor L."/>
            <person name="Lee J."/>
            <person name="Lipzen A."/>
            <person name="Pangilinan J."/>
            <person name="LaButti K."/>
            <person name="Hainaut M."/>
            <person name="Henrissat B."/>
            <person name="Grigoriev I.V."/>
            <person name="Spatafora J.W."/>
            <person name="Aime M.C."/>
        </authorList>
    </citation>
    <scope>NUCLEOTIDE SEQUENCE [LARGE SCALE GENOMIC DNA]</scope>
    <source>
        <strain evidence="2 3">MCA 3645</strain>
    </source>
</reference>
<feature type="compositionally biased region" description="Polar residues" evidence="1">
    <location>
        <begin position="1"/>
        <end position="24"/>
    </location>
</feature>
<dbReference type="STRING" id="1882483.A0A317XWE2"/>
<proteinExistence type="predicted"/>
<accession>A0A317XWE2</accession>
<feature type="region of interest" description="Disordered" evidence="1">
    <location>
        <begin position="1"/>
        <end position="26"/>
    </location>
</feature>
<dbReference type="AlphaFoldDB" id="A0A317XWE2"/>
<feature type="region of interest" description="Disordered" evidence="1">
    <location>
        <begin position="166"/>
        <end position="188"/>
    </location>
</feature>
<sequence length="514" mass="56475">MANTQDTSAESAKTKPTSTASNRGSGFYNAATFVERALSFRNKPSASSQPGQTSHHDVASTARVNLSPIAALTTRDLQDAGGFPNIKEEQLAKFLPGNDFEEARQHLRAAIEEMHLNYDLDPKLLGERSEVNRALILSKLIVHSEDINREEAHAGQLSGTVADEEDVENAAGSMRDQGSSPTPAKPMVVPRRNFETHDLLKAIDKRDMETIMAIRDANFDLLLDLSQGGTTTKTSSAASQAGGTTNTPLGYAISLGKGWEGISIVLIGALSKFVNTLPDDDDEYEISAPGAAAPGTVSNNKTKKPKKLQLDPRTMQRLRKIRVNLKLAIDHSLFQEQNNLLASYLQVLVMSEGSPFLLNAVETIQHCLTSKLGDPVTQARSQVLQFVTDSLKHKHDRIAAVKDYISNAQGDLLLMALWNTVRLPKSALEQQTDPSSEVQDLANPLPLYFFARDDRVTSHFIERVERVARFDVPSRKHPALLKLATKTAQALQQGTRRKTSNERLDIISAQIQQR</sequence>
<gene>
    <name evidence="2" type="ORF">BCV70DRAFT_209186</name>
</gene>
<dbReference type="InParanoid" id="A0A317XWE2"/>
<dbReference type="Proteomes" id="UP000246740">
    <property type="component" value="Unassembled WGS sequence"/>
</dbReference>